<accession>A0A1C3NXW4</accession>
<dbReference type="AlphaFoldDB" id="A0A1C3NXW4"/>
<keyword evidence="3" id="KW-1185">Reference proteome</keyword>
<gene>
    <name evidence="2" type="ORF">FDG2_2559</name>
</gene>
<protein>
    <submittedName>
        <fullName evidence="2">Uncharacterized protein</fullName>
    </submittedName>
</protein>
<proteinExistence type="predicted"/>
<reference evidence="3" key="1">
    <citation type="submission" date="2016-02" db="EMBL/GenBank/DDBJ databases">
        <authorList>
            <person name="Wibberg D."/>
        </authorList>
    </citation>
    <scope>NUCLEOTIDE SEQUENCE [LARGE SCALE GENOMIC DNA]</scope>
</reference>
<dbReference type="EMBL" id="FLUV01001075">
    <property type="protein sequence ID" value="SBW22387.1"/>
    <property type="molecule type" value="Genomic_DNA"/>
</dbReference>
<evidence type="ECO:0000313" key="2">
    <source>
        <dbReference type="EMBL" id="SBW22387.1"/>
    </source>
</evidence>
<name>A0A1C3NXW4_9ACTN</name>
<feature type="region of interest" description="Disordered" evidence="1">
    <location>
        <begin position="1"/>
        <end position="21"/>
    </location>
</feature>
<organism evidence="2 3">
    <name type="scientific">Candidatus Protofrankia californiensis</name>
    <dbReference type="NCBI Taxonomy" id="1839754"/>
    <lineage>
        <taxon>Bacteria</taxon>
        <taxon>Bacillati</taxon>
        <taxon>Actinomycetota</taxon>
        <taxon>Actinomycetes</taxon>
        <taxon>Frankiales</taxon>
        <taxon>Frankiaceae</taxon>
        <taxon>Protofrankia</taxon>
    </lineage>
</organism>
<dbReference type="Proteomes" id="UP000199013">
    <property type="component" value="Unassembled WGS sequence"/>
</dbReference>
<sequence>MGVRSETDAGNGRPEMTFRTDVPIAMISNPNFYSR</sequence>
<evidence type="ECO:0000313" key="3">
    <source>
        <dbReference type="Proteomes" id="UP000199013"/>
    </source>
</evidence>
<evidence type="ECO:0000256" key="1">
    <source>
        <dbReference type="SAM" id="MobiDB-lite"/>
    </source>
</evidence>